<reference evidence="1" key="1">
    <citation type="submission" date="2018-11" db="EMBL/GenBank/DDBJ databases">
        <authorList>
            <consortium name="Pathogen Informatics"/>
        </authorList>
    </citation>
    <scope>NUCLEOTIDE SEQUENCE</scope>
</reference>
<evidence type="ECO:0000313" key="2">
    <source>
        <dbReference type="Proteomes" id="UP000784294"/>
    </source>
</evidence>
<dbReference type="EMBL" id="CAAALY010048962">
    <property type="protein sequence ID" value="VEL20988.1"/>
    <property type="molecule type" value="Genomic_DNA"/>
</dbReference>
<comment type="caution">
    <text evidence="1">The sequence shown here is derived from an EMBL/GenBank/DDBJ whole genome shotgun (WGS) entry which is preliminary data.</text>
</comment>
<dbReference type="AlphaFoldDB" id="A0A448WV31"/>
<sequence>MSFNAGLRSPINVFPHELHKGCQRRVFGQKLVHKTDATALRNLRDRFQQMHSCLFIIHLAQLSHQYDSTDRTVDVSTYGLRLVEPLNRPL</sequence>
<organism evidence="1 2">
    <name type="scientific">Protopolystoma xenopodis</name>
    <dbReference type="NCBI Taxonomy" id="117903"/>
    <lineage>
        <taxon>Eukaryota</taxon>
        <taxon>Metazoa</taxon>
        <taxon>Spiralia</taxon>
        <taxon>Lophotrochozoa</taxon>
        <taxon>Platyhelminthes</taxon>
        <taxon>Monogenea</taxon>
        <taxon>Polyopisthocotylea</taxon>
        <taxon>Polystomatidea</taxon>
        <taxon>Polystomatidae</taxon>
        <taxon>Protopolystoma</taxon>
    </lineage>
</organism>
<keyword evidence="2" id="KW-1185">Reference proteome</keyword>
<proteinExistence type="predicted"/>
<dbReference type="Proteomes" id="UP000784294">
    <property type="component" value="Unassembled WGS sequence"/>
</dbReference>
<accession>A0A448WV31</accession>
<evidence type="ECO:0000313" key="1">
    <source>
        <dbReference type="EMBL" id="VEL20988.1"/>
    </source>
</evidence>
<name>A0A448WV31_9PLAT</name>
<protein>
    <submittedName>
        <fullName evidence="1">Uncharacterized protein</fullName>
    </submittedName>
</protein>
<gene>
    <name evidence="1" type="ORF">PXEA_LOCUS14428</name>
</gene>